<accession>A0ABU6WBL8</accession>
<keyword evidence="2" id="KW-0812">Transmembrane</keyword>
<gene>
    <name evidence="3" type="ORF">PIB30_035801</name>
</gene>
<evidence type="ECO:0000256" key="2">
    <source>
        <dbReference type="SAM" id="Phobius"/>
    </source>
</evidence>
<feature type="region of interest" description="Disordered" evidence="1">
    <location>
        <begin position="1"/>
        <end position="28"/>
    </location>
</feature>
<evidence type="ECO:0000313" key="4">
    <source>
        <dbReference type="Proteomes" id="UP001341840"/>
    </source>
</evidence>
<dbReference type="Proteomes" id="UP001341840">
    <property type="component" value="Unassembled WGS sequence"/>
</dbReference>
<name>A0ABU6WBL8_9FABA</name>
<keyword evidence="2" id="KW-1133">Transmembrane helix</keyword>
<feature type="transmembrane region" description="Helical" evidence="2">
    <location>
        <begin position="117"/>
        <end position="136"/>
    </location>
</feature>
<comment type="caution">
    <text evidence="3">The sequence shown here is derived from an EMBL/GenBank/DDBJ whole genome shotgun (WGS) entry which is preliminary data.</text>
</comment>
<evidence type="ECO:0000313" key="3">
    <source>
        <dbReference type="EMBL" id="MED6183199.1"/>
    </source>
</evidence>
<reference evidence="3 4" key="1">
    <citation type="journal article" date="2023" name="Plants (Basel)">
        <title>Bridging the Gap: Combining Genomics and Transcriptomics Approaches to Understand Stylosanthes scabra, an Orphan Legume from the Brazilian Caatinga.</title>
        <authorList>
            <person name="Ferreira-Neto J.R.C."/>
            <person name="da Silva M.D."/>
            <person name="Binneck E."/>
            <person name="de Melo N.F."/>
            <person name="da Silva R.H."/>
            <person name="de Melo A.L.T.M."/>
            <person name="Pandolfi V."/>
            <person name="Bustamante F.O."/>
            <person name="Brasileiro-Vidal A.C."/>
            <person name="Benko-Iseppon A.M."/>
        </authorList>
    </citation>
    <scope>NUCLEOTIDE SEQUENCE [LARGE SCALE GENOMIC DNA]</scope>
    <source>
        <tissue evidence="3">Leaves</tissue>
    </source>
</reference>
<proteinExistence type="predicted"/>
<organism evidence="3 4">
    <name type="scientific">Stylosanthes scabra</name>
    <dbReference type="NCBI Taxonomy" id="79078"/>
    <lineage>
        <taxon>Eukaryota</taxon>
        <taxon>Viridiplantae</taxon>
        <taxon>Streptophyta</taxon>
        <taxon>Embryophyta</taxon>
        <taxon>Tracheophyta</taxon>
        <taxon>Spermatophyta</taxon>
        <taxon>Magnoliopsida</taxon>
        <taxon>eudicotyledons</taxon>
        <taxon>Gunneridae</taxon>
        <taxon>Pentapetalae</taxon>
        <taxon>rosids</taxon>
        <taxon>fabids</taxon>
        <taxon>Fabales</taxon>
        <taxon>Fabaceae</taxon>
        <taxon>Papilionoideae</taxon>
        <taxon>50 kb inversion clade</taxon>
        <taxon>dalbergioids sensu lato</taxon>
        <taxon>Dalbergieae</taxon>
        <taxon>Pterocarpus clade</taxon>
        <taxon>Stylosanthes</taxon>
    </lineage>
</organism>
<sequence length="141" mass="16065">MLGSNNSCSKRSNGSFAMSPNRSRPRKVPHWCGCGMRPILRWSGMDANPERPFFGYPNYNTAVNRWCGLFVWANCEEEDGMTGKLDNQNGTDLRKRNLGWRIDNVEDEIGKLKKWNLVLTLICLVLVFVMVGYGVFLGTRD</sequence>
<evidence type="ECO:0000256" key="1">
    <source>
        <dbReference type="SAM" id="MobiDB-lite"/>
    </source>
</evidence>
<protein>
    <recommendedName>
        <fullName evidence="5">Transmembrane protein</fullName>
    </recommendedName>
</protein>
<keyword evidence="2" id="KW-0472">Membrane</keyword>
<evidence type="ECO:0008006" key="5">
    <source>
        <dbReference type="Google" id="ProtNLM"/>
    </source>
</evidence>
<keyword evidence="4" id="KW-1185">Reference proteome</keyword>
<feature type="compositionally biased region" description="Polar residues" evidence="1">
    <location>
        <begin position="1"/>
        <end position="22"/>
    </location>
</feature>
<dbReference type="EMBL" id="JASCZI010181415">
    <property type="protein sequence ID" value="MED6183199.1"/>
    <property type="molecule type" value="Genomic_DNA"/>
</dbReference>